<evidence type="ECO:0000256" key="1">
    <source>
        <dbReference type="SAM" id="MobiDB-lite"/>
    </source>
</evidence>
<organism evidence="2 3">
    <name type="scientific">Cuscuta europaea</name>
    <name type="common">European dodder</name>
    <dbReference type="NCBI Taxonomy" id="41803"/>
    <lineage>
        <taxon>Eukaryota</taxon>
        <taxon>Viridiplantae</taxon>
        <taxon>Streptophyta</taxon>
        <taxon>Embryophyta</taxon>
        <taxon>Tracheophyta</taxon>
        <taxon>Spermatophyta</taxon>
        <taxon>Magnoliopsida</taxon>
        <taxon>eudicotyledons</taxon>
        <taxon>Gunneridae</taxon>
        <taxon>Pentapetalae</taxon>
        <taxon>asterids</taxon>
        <taxon>lamiids</taxon>
        <taxon>Solanales</taxon>
        <taxon>Convolvulaceae</taxon>
        <taxon>Cuscuteae</taxon>
        <taxon>Cuscuta</taxon>
        <taxon>Cuscuta subgen. Cuscuta</taxon>
    </lineage>
</organism>
<dbReference type="Proteomes" id="UP001152484">
    <property type="component" value="Unassembled WGS sequence"/>
</dbReference>
<gene>
    <name evidence="2" type="ORF">CEURO_LOCUS8472</name>
</gene>
<protein>
    <submittedName>
        <fullName evidence="2">Uncharacterized protein</fullName>
    </submittedName>
</protein>
<keyword evidence="3" id="KW-1185">Reference proteome</keyword>
<dbReference type="AlphaFoldDB" id="A0A9P1E713"/>
<evidence type="ECO:0000313" key="3">
    <source>
        <dbReference type="Proteomes" id="UP001152484"/>
    </source>
</evidence>
<evidence type="ECO:0000313" key="2">
    <source>
        <dbReference type="EMBL" id="CAH9082947.1"/>
    </source>
</evidence>
<reference evidence="2" key="1">
    <citation type="submission" date="2022-07" db="EMBL/GenBank/DDBJ databases">
        <authorList>
            <person name="Macas J."/>
            <person name="Novak P."/>
            <person name="Neumann P."/>
        </authorList>
    </citation>
    <scope>NUCLEOTIDE SEQUENCE</scope>
</reference>
<feature type="compositionally biased region" description="Acidic residues" evidence="1">
    <location>
        <begin position="123"/>
        <end position="132"/>
    </location>
</feature>
<name>A0A9P1E713_CUSEU</name>
<accession>A0A9P1E713</accession>
<dbReference type="EMBL" id="CAMAPE010000016">
    <property type="protein sequence ID" value="CAH9082947.1"/>
    <property type="molecule type" value="Genomic_DNA"/>
</dbReference>
<sequence>MDVGSLFALKNVKGKKKAPAGTSAREGPSQPAGTAAGAGGSRGAGPVKKKNAGKGTESLAKKLKTAAPAKQPATDVVVIVDEGHASAPTPLGTNQPGVLWAGEAGGASAEGSFRVGGQPEPFGTDEPDAAVG</sequence>
<comment type="caution">
    <text evidence="2">The sequence shown here is derived from an EMBL/GenBank/DDBJ whole genome shotgun (WGS) entry which is preliminary data.</text>
</comment>
<feature type="region of interest" description="Disordered" evidence="1">
    <location>
        <begin position="85"/>
        <end position="132"/>
    </location>
</feature>
<feature type="region of interest" description="Disordered" evidence="1">
    <location>
        <begin position="1"/>
        <end position="57"/>
    </location>
</feature>
<proteinExistence type="predicted"/>